<dbReference type="InterPro" id="IPR009000">
    <property type="entry name" value="Transl_B-barrel_sf"/>
</dbReference>
<dbReference type="SMART" id="SM00863">
    <property type="entry name" value="tRNA_SAD"/>
    <property type="match status" value="1"/>
</dbReference>
<evidence type="ECO:0000256" key="8">
    <source>
        <dbReference type="ARBA" id="ARBA00022884"/>
    </source>
</evidence>
<dbReference type="InterPro" id="IPR023033">
    <property type="entry name" value="Ala_tRNA_ligase_euk/bac"/>
</dbReference>
<evidence type="ECO:0000256" key="9">
    <source>
        <dbReference type="ARBA" id="ARBA00022917"/>
    </source>
</evidence>
<keyword evidence="10 12" id="KW-0030">Aminoacyl-tRNA synthetase</keyword>
<dbReference type="Proteomes" id="UP000078348">
    <property type="component" value="Unassembled WGS sequence"/>
</dbReference>
<dbReference type="SUPFAM" id="SSF50447">
    <property type="entry name" value="Translation proteins"/>
    <property type="match status" value="1"/>
</dbReference>
<evidence type="ECO:0000313" key="15">
    <source>
        <dbReference type="EMBL" id="OAO15155.1"/>
    </source>
</evidence>
<keyword evidence="16" id="KW-1185">Reference proteome</keyword>
<evidence type="ECO:0000256" key="1">
    <source>
        <dbReference type="ARBA" id="ARBA00008429"/>
    </source>
</evidence>
<dbReference type="FunFam" id="3.10.310.40:FF:000001">
    <property type="entry name" value="Alanine--tRNA ligase"/>
    <property type="match status" value="1"/>
</dbReference>
<evidence type="ECO:0000256" key="2">
    <source>
        <dbReference type="ARBA" id="ARBA00022555"/>
    </source>
</evidence>
<dbReference type="InterPro" id="IPR012947">
    <property type="entry name" value="tRNA_SAD"/>
</dbReference>
<dbReference type="HAMAP" id="MF_00036_B">
    <property type="entry name" value="Ala_tRNA_synth_B"/>
    <property type="match status" value="1"/>
</dbReference>
<dbReference type="FunFam" id="3.30.930.10:FF:000011">
    <property type="entry name" value="Alanine--tRNA ligase, cytoplasmic"/>
    <property type="match status" value="1"/>
</dbReference>
<comment type="caution">
    <text evidence="15">The sequence shown here is derived from an EMBL/GenBank/DDBJ whole genome shotgun (WGS) entry which is preliminary data.</text>
</comment>
<dbReference type="Pfam" id="PF26023">
    <property type="entry name" value="ALA1"/>
    <property type="match status" value="1"/>
</dbReference>
<feature type="binding site" evidence="12">
    <location>
        <position position="606"/>
    </location>
    <ligand>
        <name>Zn(2+)</name>
        <dbReference type="ChEBI" id="CHEBI:29105"/>
    </ligand>
</feature>
<keyword evidence="8 12" id="KW-0694">RNA-binding</keyword>
<comment type="domain">
    <text evidence="12">Consists of three domains; the N-terminal catalytic domain, the editing domain and the C-terminal C-Ala domain. The editing domain removes incorrectly charged amino acids, while the C-Ala domain, along with tRNA(Ala), serves as a bridge to cooperatively bring together the editing and aminoacylation centers thus stimulating deacylation of misacylated tRNAs.</text>
</comment>
<evidence type="ECO:0000256" key="13">
    <source>
        <dbReference type="SAM" id="Coils"/>
    </source>
</evidence>
<comment type="function">
    <text evidence="12">Catalyzes the attachment of alanine to tRNA(Ala) in a two-step reaction: alanine is first activated by ATP to form Ala-AMP and then transferred to the acceptor end of tRNA(Ala). Also edits incorrectly charged tRNA(Ala) via its editing domain.</text>
</comment>
<comment type="subcellular location">
    <subcellularLocation>
        <location evidence="12">Mitochondrion</location>
    </subcellularLocation>
    <subcellularLocation>
        <location evidence="12">Cytoplasm</location>
    </subcellularLocation>
</comment>
<evidence type="ECO:0000256" key="12">
    <source>
        <dbReference type="HAMAP-Rule" id="MF_03133"/>
    </source>
</evidence>
<dbReference type="InterPro" id="IPR059090">
    <property type="entry name" value="ALA1_helical"/>
</dbReference>
<dbReference type="PROSITE" id="PS50860">
    <property type="entry name" value="AA_TRNA_LIGASE_II_ALA"/>
    <property type="match status" value="1"/>
</dbReference>
<dbReference type="Pfam" id="PF01411">
    <property type="entry name" value="tRNA-synt_2c"/>
    <property type="match status" value="1"/>
</dbReference>
<comment type="similarity">
    <text evidence="1">Belongs to the class-II aminoacyl-tRNA synthetase family. Alax-L subfamily.</text>
</comment>
<dbReference type="InterPro" id="IPR003156">
    <property type="entry name" value="DHHA1_dom"/>
</dbReference>
<keyword evidence="13" id="KW-0175">Coiled coil</keyword>
<feature type="binding site" evidence="12">
    <location>
        <position position="725"/>
    </location>
    <ligand>
        <name>Zn(2+)</name>
        <dbReference type="ChEBI" id="CHEBI:29105"/>
    </ligand>
</feature>
<dbReference type="GO" id="GO:0002161">
    <property type="term" value="F:aminoacyl-tRNA deacylase activity"/>
    <property type="evidence" value="ECO:0007669"/>
    <property type="project" value="TreeGrafter"/>
</dbReference>
<dbReference type="GO" id="GO:0005524">
    <property type="term" value="F:ATP binding"/>
    <property type="evidence" value="ECO:0007669"/>
    <property type="project" value="UniProtKB-UniRule"/>
</dbReference>
<dbReference type="InterPro" id="IPR018164">
    <property type="entry name" value="Ala-tRNA-synth_IIc_N"/>
</dbReference>
<dbReference type="PANTHER" id="PTHR11777">
    <property type="entry name" value="ALANYL-TRNA SYNTHETASE"/>
    <property type="match status" value="1"/>
</dbReference>
<dbReference type="CDD" id="cd00673">
    <property type="entry name" value="AlaRS_core"/>
    <property type="match status" value="1"/>
</dbReference>
<proteinExistence type="inferred from homology"/>
<evidence type="ECO:0000256" key="3">
    <source>
        <dbReference type="ARBA" id="ARBA00022598"/>
    </source>
</evidence>
<keyword evidence="3 12" id="KW-0436">Ligase</keyword>
<sequence length="961" mass="105818">MSTESAIQWPSAKVRQTFIDFFVNHGHTFVKSSPVVPLDDPTLLFANAGMNQYKPIFLGQVDPTSPLASLKRACNSQKCIRAGGKHNDLDDVGKDVYHHTFFEMLGNWSFGDYFKEGAIGFAWELLTKVYGLDPARLYATYFEGSAEDGVPCDEEAYTIWRRYLPDDHILKGNKHDNFWEMGEVGPCGPCSEIHYDRIGGRNAASLVNKDDPNVIEIWNLVFMQFSRDKSGKLHPLPAKHVDTGMGFERLTSILQGKMSNYDTDVFIPLFEAIHALSGVGPYTGLVIGQNGVTKDNEDGKKDIAYRVVADHIRTLTMAITDGAVPSNTGRGYVLRRILRRGVRYGQQVLKCQPGFFSKLVATVVANMKDAFPELEEKMHFVQEVILDEEMSFNRTLEKGLKRFDQEAARCKAEHRDTITGDVAFFLYGTLGFPFDLTEIMAEEAGLKVDKAGFEKCLENAREEAKATRKGAASGTDLVMEAEQVTHLQKAGVEPTNDQAKYTWYENVESEVVAVYKNKQFLEQLSAEDGVVGLVVKATSFYAESGGQVADHGVITVGDARFDVTGAMSYGGYVVHIGSLESGVVKVGDHCTCAVDYDYRFLVAPNHTMTHLMNWAIRRVLKTDVDQKGSLVDEAKLRFDFNSTKAVSPAQLAEIETLVNERINAALPVYTEVAEIAKAREICSLRAVFGEHYPNMVRVVSIGVPVADLLADPKNPKWFDYSVEFCGGTHLSNTAQAKFFAIVEEGSISKGIRRVVAITGDRANESIALAKQIEGMLSHARSLHGKELEAAVAELQQTIPAAVVSVASKAHLKEELKALEKMMMAEKKEAAAKQLEAAVAGLEAVVKDVAEKKEAGRVFYTVEGLESANATKLMQKLRELDKEGSYFFFSVDRALPKVSMYALVAKEKGTKTFSAKTWIAAVAAECGGKGGGSPMLAQGQSKDISNVEKAFQKAEEMLKESL</sequence>
<evidence type="ECO:0000256" key="7">
    <source>
        <dbReference type="ARBA" id="ARBA00022840"/>
    </source>
</evidence>
<comment type="cofactor">
    <cofactor evidence="12">
        <name>Zn(2+)</name>
        <dbReference type="ChEBI" id="CHEBI:29105"/>
    </cofactor>
    <text evidence="12">Binds 1 zinc ion per subunit.</text>
</comment>
<keyword evidence="7 12" id="KW-0067">ATP-binding</keyword>
<gene>
    <name evidence="15" type="ORF">AV274_3141</name>
</gene>
<dbReference type="Gene3D" id="3.30.930.10">
    <property type="entry name" value="Bira Bifunctional Protein, Domain 2"/>
    <property type="match status" value="1"/>
</dbReference>
<evidence type="ECO:0000256" key="4">
    <source>
        <dbReference type="ARBA" id="ARBA00022723"/>
    </source>
</evidence>
<dbReference type="PRINTS" id="PR00980">
    <property type="entry name" value="TRNASYNTHALA"/>
</dbReference>
<protein>
    <recommendedName>
        <fullName evidence="12">Alanine--tRNA ligase</fullName>
        <ecNumber evidence="12">6.1.1.7</ecNumber>
    </recommendedName>
    <alternativeName>
        <fullName evidence="12">Alanyl-tRNA synthetase</fullName>
        <shortName evidence="12">AlaRS</shortName>
    </alternativeName>
</protein>
<dbReference type="GO" id="GO:0000049">
    <property type="term" value="F:tRNA binding"/>
    <property type="evidence" value="ECO:0007669"/>
    <property type="project" value="UniProtKB-KW"/>
</dbReference>
<dbReference type="Gene3D" id="2.40.30.130">
    <property type="match status" value="1"/>
</dbReference>
<keyword evidence="4 12" id="KW-0479">Metal-binding</keyword>
<dbReference type="Pfam" id="PF02272">
    <property type="entry name" value="DHHA1"/>
    <property type="match status" value="1"/>
</dbReference>
<evidence type="ECO:0000256" key="6">
    <source>
        <dbReference type="ARBA" id="ARBA00022833"/>
    </source>
</evidence>
<evidence type="ECO:0000313" key="16">
    <source>
        <dbReference type="Proteomes" id="UP000078348"/>
    </source>
</evidence>
<dbReference type="InterPro" id="IPR018165">
    <property type="entry name" value="Ala-tRNA-synth_IIc_core"/>
</dbReference>
<evidence type="ECO:0000256" key="5">
    <source>
        <dbReference type="ARBA" id="ARBA00022741"/>
    </source>
</evidence>
<comment type="subunit">
    <text evidence="12">Monomer.</text>
</comment>
<dbReference type="Gene3D" id="3.30.980.10">
    <property type="entry name" value="Threonyl-trna Synthetase, Chain A, domain 2"/>
    <property type="match status" value="1"/>
</dbReference>
<reference evidence="15 16" key="1">
    <citation type="submission" date="2016-05" db="EMBL/GenBank/DDBJ databases">
        <title>Nuclear genome of Blastocystis sp. subtype 1 NandII.</title>
        <authorList>
            <person name="Gentekaki E."/>
            <person name="Curtis B."/>
            <person name="Stairs C."/>
            <person name="Eme L."/>
            <person name="Herman E."/>
            <person name="Klimes V."/>
            <person name="Arias M.C."/>
            <person name="Elias M."/>
            <person name="Hilliou F."/>
            <person name="Klute M."/>
            <person name="Malik S.-B."/>
            <person name="Pightling A."/>
            <person name="Rachubinski R."/>
            <person name="Salas D."/>
            <person name="Schlacht A."/>
            <person name="Suga H."/>
            <person name="Archibald J."/>
            <person name="Ball S.G."/>
            <person name="Clark G."/>
            <person name="Dacks J."/>
            <person name="Van Der Giezen M."/>
            <person name="Tsaousis A."/>
            <person name="Roger A."/>
        </authorList>
    </citation>
    <scope>NUCLEOTIDE SEQUENCE [LARGE SCALE GENOMIC DNA]</scope>
    <source>
        <strain evidence="16">ATCC 50177 / NandII</strain>
    </source>
</reference>
<dbReference type="Pfam" id="PF07973">
    <property type="entry name" value="tRNA_SAD"/>
    <property type="match status" value="1"/>
</dbReference>
<dbReference type="AlphaFoldDB" id="A0A196SDM1"/>
<feature type="coiled-coil region" evidence="13">
    <location>
        <begin position="808"/>
        <end position="851"/>
    </location>
</feature>
<keyword evidence="12" id="KW-0963">Cytoplasm</keyword>
<name>A0A196SDM1_BLAHN</name>
<feature type="domain" description="Alanyl-transfer RNA synthetases family profile" evidence="14">
    <location>
        <begin position="9"/>
        <end position="768"/>
    </location>
</feature>
<feature type="binding site" evidence="12">
    <location>
        <position position="729"/>
    </location>
    <ligand>
        <name>Zn(2+)</name>
        <dbReference type="ChEBI" id="CHEBI:29105"/>
    </ligand>
</feature>
<keyword evidence="6 12" id="KW-0862">Zinc</keyword>
<keyword evidence="5 12" id="KW-0547">Nucleotide-binding</keyword>
<dbReference type="GO" id="GO:0070143">
    <property type="term" value="P:mitochondrial alanyl-tRNA aminoacylation"/>
    <property type="evidence" value="ECO:0007669"/>
    <property type="project" value="UniProtKB-UniRule"/>
</dbReference>
<evidence type="ECO:0000259" key="14">
    <source>
        <dbReference type="PROSITE" id="PS50860"/>
    </source>
</evidence>
<dbReference type="EC" id="6.1.1.7" evidence="12"/>
<dbReference type="InterPro" id="IPR045864">
    <property type="entry name" value="aa-tRNA-synth_II/BPL/LPL"/>
</dbReference>
<dbReference type="STRING" id="478820.A0A196SDM1"/>
<dbReference type="SUPFAM" id="SSF55186">
    <property type="entry name" value="ThrRS/AlaRS common domain"/>
    <property type="match status" value="1"/>
</dbReference>
<evidence type="ECO:0000256" key="10">
    <source>
        <dbReference type="ARBA" id="ARBA00023146"/>
    </source>
</evidence>
<dbReference type="GO" id="GO:0004813">
    <property type="term" value="F:alanine-tRNA ligase activity"/>
    <property type="evidence" value="ECO:0007669"/>
    <property type="project" value="UniProtKB-UniRule"/>
</dbReference>
<dbReference type="PANTHER" id="PTHR11777:SF9">
    <property type="entry name" value="ALANINE--TRNA LIGASE, CYTOPLASMIC"/>
    <property type="match status" value="1"/>
</dbReference>
<dbReference type="GO" id="GO:0008270">
    <property type="term" value="F:zinc ion binding"/>
    <property type="evidence" value="ECO:0007669"/>
    <property type="project" value="UniProtKB-UniRule"/>
</dbReference>
<comment type="catalytic activity">
    <reaction evidence="11 12">
        <text>tRNA(Ala) + L-alanine + ATP = L-alanyl-tRNA(Ala) + AMP + diphosphate</text>
        <dbReference type="Rhea" id="RHEA:12540"/>
        <dbReference type="Rhea" id="RHEA-COMP:9657"/>
        <dbReference type="Rhea" id="RHEA-COMP:9923"/>
        <dbReference type="ChEBI" id="CHEBI:30616"/>
        <dbReference type="ChEBI" id="CHEBI:33019"/>
        <dbReference type="ChEBI" id="CHEBI:57972"/>
        <dbReference type="ChEBI" id="CHEBI:78442"/>
        <dbReference type="ChEBI" id="CHEBI:78497"/>
        <dbReference type="ChEBI" id="CHEBI:456215"/>
        <dbReference type="EC" id="6.1.1.7"/>
    </reaction>
</comment>
<dbReference type="Gene3D" id="3.10.310.40">
    <property type="match status" value="1"/>
</dbReference>
<dbReference type="OrthoDB" id="2423964at2759"/>
<dbReference type="InterPro" id="IPR002318">
    <property type="entry name" value="Ala-tRNA-lgiase_IIc"/>
</dbReference>
<dbReference type="InterPro" id="IPR018162">
    <property type="entry name" value="Ala-tRNA-ligase_IIc_anticod-bd"/>
</dbReference>
<accession>A0A196SDM1</accession>
<evidence type="ECO:0000256" key="11">
    <source>
        <dbReference type="ARBA" id="ARBA00048300"/>
    </source>
</evidence>
<keyword evidence="12" id="KW-0496">Mitochondrion</keyword>
<dbReference type="FunFam" id="3.30.980.10:FF:000004">
    <property type="entry name" value="Alanine--tRNA ligase, cytoplasmic"/>
    <property type="match status" value="1"/>
</dbReference>
<feature type="binding site" evidence="12">
    <location>
        <position position="610"/>
    </location>
    <ligand>
        <name>Zn(2+)</name>
        <dbReference type="ChEBI" id="CHEBI:29105"/>
    </ligand>
</feature>
<dbReference type="EMBL" id="LXWW01000168">
    <property type="protein sequence ID" value="OAO15155.1"/>
    <property type="molecule type" value="Genomic_DNA"/>
</dbReference>
<dbReference type="SUPFAM" id="SSF101353">
    <property type="entry name" value="Putative anticodon-binding domain of alanyl-tRNA synthetase (AlaRS)"/>
    <property type="match status" value="1"/>
</dbReference>
<dbReference type="InterPro" id="IPR050058">
    <property type="entry name" value="Ala-tRNA_ligase"/>
</dbReference>
<dbReference type="SUPFAM" id="SSF55681">
    <property type="entry name" value="Class II aaRS and biotin synthetases"/>
    <property type="match status" value="1"/>
</dbReference>
<keyword evidence="2 12" id="KW-0820">tRNA-binding</keyword>
<organism evidence="15 16">
    <name type="scientific">Blastocystis sp. subtype 1 (strain ATCC 50177 / NandII)</name>
    <dbReference type="NCBI Taxonomy" id="478820"/>
    <lineage>
        <taxon>Eukaryota</taxon>
        <taxon>Sar</taxon>
        <taxon>Stramenopiles</taxon>
        <taxon>Bigyra</taxon>
        <taxon>Opalozoa</taxon>
        <taxon>Opalinata</taxon>
        <taxon>Blastocystidae</taxon>
        <taxon>Blastocystis</taxon>
    </lineage>
</organism>
<dbReference type="GO" id="GO:0005739">
    <property type="term" value="C:mitochondrion"/>
    <property type="evidence" value="ECO:0007669"/>
    <property type="project" value="UniProtKB-SubCell"/>
</dbReference>
<keyword evidence="9 12" id="KW-0648">Protein biosynthesis</keyword>
<dbReference type="InterPro" id="IPR018163">
    <property type="entry name" value="Thr/Ala-tRNA-synth_IIc_edit"/>
</dbReference>
<dbReference type="NCBIfam" id="TIGR00344">
    <property type="entry name" value="alaS"/>
    <property type="match status" value="1"/>
</dbReference>